<organism evidence="2 3">
    <name type="scientific">Sandaracinus amylolyticus</name>
    <dbReference type="NCBI Taxonomy" id="927083"/>
    <lineage>
        <taxon>Bacteria</taxon>
        <taxon>Pseudomonadati</taxon>
        <taxon>Myxococcota</taxon>
        <taxon>Polyangia</taxon>
        <taxon>Polyangiales</taxon>
        <taxon>Sandaracinaceae</taxon>
        <taxon>Sandaracinus</taxon>
    </lineage>
</organism>
<keyword evidence="3" id="KW-1185">Reference proteome</keyword>
<feature type="region of interest" description="Disordered" evidence="1">
    <location>
        <begin position="1"/>
        <end position="37"/>
    </location>
</feature>
<feature type="compositionally biased region" description="Basic residues" evidence="1">
    <location>
        <begin position="1"/>
        <end position="27"/>
    </location>
</feature>
<sequence>MATKKSSKKKSAKKTAKSAKKSVKRTRSRAETPLMTAEERRKLVKAHDGYDDLIEEVVRKWSNDTALKVPGLSPAKLTKLLRDAERAKKKEAELRAALERKLGASYDARLRAEHDAWRAVLDVNAAVKLFARRDGALAERFAFLSDALTAKSAPEQPKEE</sequence>
<evidence type="ECO:0000313" key="2">
    <source>
        <dbReference type="EMBL" id="AKF03269.1"/>
    </source>
</evidence>
<dbReference type="STRING" id="927083.DB32_000418"/>
<gene>
    <name evidence="2" type="ORF">DB32_000418</name>
</gene>
<protein>
    <submittedName>
        <fullName evidence="2">Uncharacterized protein</fullName>
    </submittedName>
</protein>
<name>A0A0F6SDD8_9BACT</name>
<dbReference type="EMBL" id="CP011125">
    <property type="protein sequence ID" value="AKF03269.1"/>
    <property type="molecule type" value="Genomic_DNA"/>
</dbReference>
<dbReference type="AlphaFoldDB" id="A0A0F6SDD8"/>
<accession>A0A0F6SDD8</accession>
<dbReference type="KEGG" id="samy:DB32_000418"/>
<evidence type="ECO:0000313" key="3">
    <source>
        <dbReference type="Proteomes" id="UP000034883"/>
    </source>
</evidence>
<proteinExistence type="predicted"/>
<dbReference type="RefSeq" id="WP_053230722.1">
    <property type="nucleotide sequence ID" value="NZ_CP011125.1"/>
</dbReference>
<evidence type="ECO:0000256" key="1">
    <source>
        <dbReference type="SAM" id="MobiDB-lite"/>
    </source>
</evidence>
<reference evidence="2 3" key="1">
    <citation type="submission" date="2015-03" db="EMBL/GenBank/DDBJ databases">
        <title>Genome assembly of Sandaracinus amylolyticus DSM 53668.</title>
        <authorList>
            <person name="Sharma G."/>
            <person name="Subramanian S."/>
        </authorList>
    </citation>
    <scope>NUCLEOTIDE SEQUENCE [LARGE SCALE GENOMIC DNA]</scope>
    <source>
        <strain evidence="2 3">DSM 53668</strain>
    </source>
</reference>
<dbReference type="Proteomes" id="UP000034883">
    <property type="component" value="Chromosome"/>
</dbReference>